<gene>
    <name evidence="2" type="ORF">EAG_02463</name>
</gene>
<organism evidence="3">
    <name type="scientific">Camponotus floridanus</name>
    <name type="common">Florida carpenter ant</name>
    <dbReference type="NCBI Taxonomy" id="104421"/>
    <lineage>
        <taxon>Eukaryota</taxon>
        <taxon>Metazoa</taxon>
        <taxon>Ecdysozoa</taxon>
        <taxon>Arthropoda</taxon>
        <taxon>Hexapoda</taxon>
        <taxon>Insecta</taxon>
        <taxon>Pterygota</taxon>
        <taxon>Neoptera</taxon>
        <taxon>Endopterygota</taxon>
        <taxon>Hymenoptera</taxon>
        <taxon>Apocrita</taxon>
        <taxon>Aculeata</taxon>
        <taxon>Formicoidea</taxon>
        <taxon>Formicidae</taxon>
        <taxon>Formicinae</taxon>
        <taxon>Camponotus</taxon>
    </lineage>
</organism>
<dbReference type="Proteomes" id="UP000000311">
    <property type="component" value="Unassembled WGS sequence"/>
</dbReference>
<reference evidence="2 3" key="1">
    <citation type="journal article" date="2010" name="Science">
        <title>Genomic comparison of the ants Camponotus floridanus and Harpegnathos saltator.</title>
        <authorList>
            <person name="Bonasio R."/>
            <person name="Zhang G."/>
            <person name="Ye C."/>
            <person name="Mutti N.S."/>
            <person name="Fang X."/>
            <person name="Qin N."/>
            <person name="Donahue G."/>
            <person name="Yang P."/>
            <person name="Li Q."/>
            <person name="Li C."/>
            <person name="Zhang P."/>
            <person name="Huang Z."/>
            <person name="Berger S.L."/>
            <person name="Reinberg D."/>
            <person name="Wang J."/>
            <person name="Liebig J."/>
        </authorList>
    </citation>
    <scope>NUCLEOTIDE SEQUENCE [LARGE SCALE GENOMIC DNA]</scope>
    <source>
        <strain evidence="3">C129</strain>
    </source>
</reference>
<feature type="region of interest" description="Disordered" evidence="1">
    <location>
        <begin position="1"/>
        <end position="106"/>
    </location>
</feature>
<keyword evidence="3" id="KW-1185">Reference proteome</keyword>
<name>E2AIJ6_CAMFO</name>
<evidence type="ECO:0000313" key="3">
    <source>
        <dbReference type="Proteomes" id="UP000000311"/>
    </source>
</evidence>
<evidence type="ECO:0000313" key="2">
    <source>
        <dbReference type="EMBL" id="EFN66738.1"/>
    </source>
</evidence>
<dbReference type="AlphaFoldDB" id="E2AIJ6"/>
<sequence length="106" mass="11264">MAANPDDGAESNFTGGRLENKNLGGRRGCGLASRSRPGGSAPARAPSLRNTGPLCKGNAVKHQQLSRGRRIHPIFPGIDKMRGRSARDSRADLLASTDEDRHCTVS</sequence>
<protein>
    <submittedName>
        <fullName evidence="2">Uncharacterized protein</fullName>
    </submittedName>
</protein>
<accession>E2AIJ6</accession>
<proteinExistence type="predicted"/>
<evidence type="ECO:0000256" key="1">
    <source>
        <dbReference type="SAM" id="MobiDB-lite"/>
    </source>
</evidence>
<dbReference type="InParanoid" id="E2AIJ6"/>
<dbReference type="EMBL" id="GL439817">
    <property type="protein sequence ID" value="EFN66738.1"/>
    <property type="molecule type" value="Genomic_DNA"/>
</dbReference>
<feature type="compositionally biased region" description="Basic and acidic residues" evidence="1">
    <location>
        <begin position="79"/>
        <end position="91"/>
    </location>
</feature>